<dbReference type="SUPFAM" id="SSF53098">
    <property type="entry name" value="Ribonuclease H-like"/>
    <property type="match status" value="1"/>
</dbReference>
<dbReference type="Gene3D" id="3.30.420.10">
    <property type="entry name" value="Ribonuclease H-like superfamily/Ribonuclease H"/>
    <property type="match status" value="1"/>
</dbReference>
<protein>
    <recommendedName>
        <fullName evidence="1">RNase H type-1 domain-containing protein</fullName>
    </recommendedName>
</protein>
<proteinExistence type="predicted"/>
<evidence type="ECO:0000313" key="3">
    <source>
        <dbReference type="Proteomes" id="UP001472677"/>
    </source>
</evidence>
<comment type="caution">
    <text evidence="2">The sequence shown here is derived from an EMBL/GenBank/DDBJ whole genome shotgun (WGS) entry which is preliminary data.</text>
</comment>
<accession>A0ABR1ZUH6</accession>
<dbReference type="InterPro" id="IPR012337">
    <property type="entry name" value="RNaseH-like_sf"/>
</dbReference>
<dbReference type="Pfam" id="PF13456">
    <property type="entry name" value="RVT_3"/>
    <property type="match status" value="1"/>
</dbReference>
<sequence>MANNALPIGNKLQGARLGSDIWPVQIMSGVAGGYTDCFRHKSVHILDCSTVECVEPKEPLVSPVPCDATVRWEKPPTGTMKVNVDRAWLVQGRLAAVGVIARDHHGLMLDGTHSAEKVKACAFEEGVHMATMHGWQQVIVEGDTISTLNRLRAYDPDRSVAATNLAETTMLLRANTHISIGHVTRTVNRVAHTLAHSALSSPSDFIFDLDVPRFIFNDVIGDAIYG</sequence>
<name>A0ABR1ZUH6_9ROSI</name>
<dbReference type="Proteomes" id="UP001472677">
    <property type="component" value="Unassembled WGS sequence"/>
</dbReference>
<reference evidence="2 3" key="1">
    <citation type="journal article" date="2024" name="G3 (Bethesda)">
        <title>Genome assembly of Hibiscus sabdariffa L. provides insights into metabolisms of medicinal natural products.</title>
        <authorList>
            <person name="Kim T."/>
        </authorList>
    </citation>
    <scope>NUCLEOTIDE SEQUENCE [LARGE SCALE GENOMIC DNA]</scope>
    <source>
        <strain evidence="2">TK-2024</strain>
        <tissue evidence="2">Old leaves</tissue>
    </source>
</reference>
<dbReference type="CDD" id="cd06222">
    <property type="entry name" value="RNase_H_like"/>
    <property type="match status" value="1"/>
</dbReference>
<organism evidence="2 3">
    <name type="scientific">Hibiscus sabdariffa</name>
    <name type="common">roselle</name>
    <dbReference type="NCBI Taxonomy" id="183260"/>
    <lineage>
        <taxon>Eukaryota</taxon>
        <taxon>Viridiplantae</taxon>
        <taxon>Streptophyta</taxon>
        <taxon>Embryophyta</taxon>
        <taxon>Tracheophyta</taxon>
        <taxon>Spermatophyta</taxon>
        <taxon>Magnoliopsida</taxon>
        <taxon>eudicotyledons</taxon>
        <taxon>Gunneridae</taxon>
        <taxon>Pentapetalae</taxon>
        <taxon>rosids</taxon>
        <taxon>malvids</taxon>
        <taxon>Malvales</taxon>
        <taxon>Malvaceae</taxon>
        <taxon>Malvoideae</taxon>
        <taxon>Hibiscus</taxon>
    </lineage>
</organism>
<dbReference type="EMBL" id="JBBPBM010001416">
    <property type="protein sequence ID" value="KAK8484374.1"/>
    <property type="molecule type" value="Genomic_DNA"/>
</dbReference>
<gene>
    <name evidence="2" type="ORF">V6N12_041716</name>
</gene>
<evidence type="ECO:0000259" key="1">
    <source>
        <dbReference type="Pfam" id="PF13456"/>
    </source>
</evidence>
<dbReference type="InterPro" id="IPR053151">
    <property type="entry name" value="RNase_H-like"/>
</dbReference>
<dbReference type="PANTHER" id="PTHR47723:SF24">
    <property type="entry name" value="RNASE H TYPE-1 DOMAIN-CONTAINING PROTEIN"/>
    <property type="match status" value="1"/>
</dbReference>
<dbReference type="InterPro" id="IPR044730">
    <property type="entry name" value="RNase_H-like_dom_plant"/>
</dbReference>
<feature type="domain" description="RNase H type-1" evidence="1">
    <location>
        <begin position="83"/>
        <end position="198"/>
    </location>
</feature>
<dbReference type="InterPro" id="IPR036397">
    <property type="entry name" value="RNaseH_sf"/>
</dbReference>
<dbReference type="PANTHER" id="PTHR47723">
    <property type="entry name" value="OS05G0353850 PROTEIN"/>
    <property type="match status" value="1"/>
</dbReference>
<dbReference type="InterPro" id="IPR002156">
    <property type="entry name" value="RNaseH_domain"/>
</dbReference>
<evidence type="ECO:0000313" key="2">
    <source>
        <dbReference type="EMBL" id="KAK8484374.1"/>
    </source>
</evidence>
<keyword evidence="3" id="KW-1185">Reference proteome</keyword>